<dbReference type="InterPro" id="IPR016035">
    <property type="entry name" value="Acyl_Trfase/lysoPLipase"/>
</dbReference>
<organism evidence="1 2">
    <name type="scientific">Symbiodinium microadriaticum</name>
    <name type="common">Dinoflagellate</name>
    <name type="synonym">Zooxanthella microadriatica</name>
    <dbReference type="NCBI Taxonomy" id="2951"/>
    <lineage>
        <taxon>Eukaryota</taxon>
        <taxon>Sar</taxon>
        <taxon>Alveolata</taxon>
        <taxon>Dinophyceae</taxon>
        <taxon>Suessiales</taxon>
        <taxon>Symbiodiniaceae</taxon>
        <taxon>Symbiodinium</taxon>
    </lineage>
</organism>
<dbReference type="EMBL" id="LSRX01001243">
    <property type="protein sequence ID" value="OLP81864.1"/>
    <property type="molecule type" value="Genomic_DNA"/>
</dbReference>
<dbReference type="Proteomes" id="UP000186817">
    <property type="component" value="Unassembled WGS sequence"/>
</dbReference>
<evidence type="ECO:0008006" key="3">
    <source>
        <dbReference type="Google" id="ProtNLM"/>
    </source>
</evidence>
<sequence>MGAKCSCDPCEDRDAGLSSAAAAFLDAQPAIRPREQFEVGLCLSGGGLASAAAAVGALRALEAADLMEQFDALSVVSGSAWASAAYMFDKEPASSLLGEIAPLTALTLEALDALPPPALQGCTREAAVSKVFFGAEVPIEELRQAVAKSWLEDFSLDHLAYLAGGEEKKRRIIEAAPQLQDKDFLLPRRDRPKTWMVGAALSSEDGSVLPFAVTPSRVSAPADEDSSPRPSEAVVYPFLGGEVETFAFGGREALSIDSPPFQPGSPVIRLAAPTEPFSLSDALTMSGLSAAAQLFPGLPKPARWPVKDVTGLSSGEDVSFVSGDVADSSGLLTLLQRGIRRIVWFELGPGDGSPNARIQPHLGSVCYGTSQG</sequence>
<accession>A0A1Q9CG10</accession>
<dbReference type="OrthoDB" id="442020at2759"/>
<dbReference type="SUPFAM" id="SSF52151">
    <property type="entry name" value="FabD/lysophospholipase-like"/>
    <property type="match status" value="1"/>
</dbReference>
<evidence type="ECO:0000313" key="2">
    <source>
        <dbReference type="Proteomes" id="UP000186817"/>
    </source>
</evidence>
<proteinExistence type="predicted"/>
<comment type="caution">
    <text evidence="1">The sequence shown here is derived from an EMBL/GenBank/DDBJ whole genome shotgun (WGS) entry which is preliminary data.</text>
</comment>
<keyword evidence="2" id="KW-1185">Reference proteome</keyword>
<dbReference type="AlphaFoldDB" id="A0A1Q9CG10"/>
<name>A0A1Q9CG10_SYMMI</name>
<reference evidence="1 2" key="1">
    <citation type="submission" date="2016-02" db="EMBL/GenBank/DDBJ databases">
        <title>Genome analysis of coral dinoflagellate symbionts highlights evolutionary adaptations to a symbiotic lifestyle.</title>
        <authorList>
            <person name="Aranda M."/>
            <person name="Li Y."/>
            <person name="Liew Y.J."/>
            <person name="Baumgarten S."/>
            <person name="Simakov O."/>
            <person name="Wilson M."/>
            <person name="Piel J."/>
            <person name="Ashoor H."/>
            <person name="Bougouffa S."/>
            <person name="Bajic V.B."/>
            <person name="Ryu T."/>
            <person name="Ravasi T."/>
            <person name="Bayer T."/>
            <person name="Micklem G."/>
            <person name="Kim H."/>
            <person name="Bhak J."/>
            <person name="Lajeunesse T.C."/>
            <person name="Voolstra C.R."/>
        </authorList>
    </citation>
    <scope>NUCLEOTIDE SEQUENCE [LARGE SCALE GENOMIC DNA]</scope>
    <source>
        <strain evidence="1 2">CCMP2467</strain>
    </source>
</reference>
<evidence type="ECO:0000313" key="1">
    <source>
        <dbReference type="EMBL" id="OLP81864.1"/>
    </source>
</evidence>
<dbReference type="Gene3D" id="3.40.1090.10">
    <property type="entry name" value="Cytosolic phospholipase A2 catalytic domain"/>
    <property type="match status" value="1"/>
</dbReference>
<gene>
    <name evidence="1" type="ORF">AK812_SmicGene37543</name>
</gene>
<protein>
    <recommendedName>
        <fullName evidence="3">PNPLA domain-containing protein</fullName>
    </recommendedName>
</protein>